<evidence type="ECO:0000313" key="3">
    <source>
        <dbReference type="Proteomes" id="UP000015106"/>
    </source>
</evidence>
<organism evidence="2 3">
    <name type="scientific">Triticum urartu</name>
    <name type="common">Red wild einkorn</name>
    <name type="synonym">Crithodium urartu</name>
    <dbReference type="NCBI Taxonomy" id="4572"/>
    <lineage>
        <taxon>Eukaryota</taxon>
        <taxon>Viridiplantae</taxon>
        <taxon>Streptophyta</taxon>
        <taxon>Embryophyta</taxon>
        <taxon>Tracheophyta</taxon>
        <taxon>Spermatophyta</taxon>
        <taxon>Magnoliopsida</taxon>
        <taxon>Liliopsida</taxon>
        <taxon>Poales</taxon>
        <taxon>Poaceae</taxon>
        <taxon>BOP clade</taxon>
        <taxon>Pooideae</taxon>
        <taxon>Triticodae</taxon>
        <taxon>Triticeae</taxon>
        <taxon>Triticinae</taxon>
        <taxon>Triticum</taxon>
    </lineage>
</organism>
<evidence type="ECO:0000313" key="2">
    <source>
        <dbReference type="EnsemblPlants" id="TuG1812G0300002609.01.T01.cds397128"/>
    </source>
</evidence>
<reference evidence="2" key="3">
    <citation type="submission" date="2022-06" db="UniProtKB">
        <authorList>
            <consortium name="EnsemblPlants"/>
        </authorList>
    </citation>
    <scope>IDENTIFICATION</scope>
</reference>
<dbReference type="Gramene" id="TuG1812G0300002609.01.T01">
    <property type="protein sequence ID" value="TuG1812G0300002609.01.T01.cds397128"/>
    <property type="gene ID" value="TuG1812G0300002609.01"/>
</dbReference>
<protein>
    <submittedName>
        <fullName evidence="2">Uncharacterized protein</fullName>
    </submittedName>
</protein>
<dbReference type="EnsemblPlants" id="TuG1812G0300002609.01.T01">
    <property type="protein sequence ID" value="TuG1812G0300002609.01.T01.cds397128"/>
    <property type="gene ID" value="TuG1812G0300002609.01"/>
</dbReference>
<keyword evidence="3" id="KW-1185">Reference proteome</keyword>
<dbReference type="Proteomes" id="UP000015106">
    <property type="component" value="Chromosome 3"/>
</dbReference>
<accession>A0A8R7PT12</accession>
<proteinExistence type="predicted"/>
<reference evidence="3" key="1">
    <citation type="journal article" date="2013" name="Nature">
        <title>Draft genome of the wheat A-genome progenitor Triticum urartu.</title>
        <authorList>
            <person name="Ling H.Q."/>
            <person name="Zhao S."/>
            <person name="Liu D."/>
            <person name="Wang J."/>
            <person name="Sun H."/>
            <person name="Zhang C."/>
            <person name="Fan H."/>
            <person name="Li D."/>
            <person name="Dong L."/>
            <person name="Tao Y."/>
            <person name="Gao C."/>
            <person name="Wu H."/>
            <person name="Li Y."/>
            <person name="Cui Y."/>
            <person name="Guo X."/>
            <person name="Zheng S."/>
            <person name="Wang B."/>
            <person name="Yu K."/>
            <person name="Liang Q."/>
            <person name="Yang W."/>
            <person name="Lou X."/>
            <person name="Chen J."/>
            <person name="Feng M."/>
            <person name="Jian J."/>
            <person name="Zhang X."/>
            <person name="Luo G."/>
            <person name="Jiang Y."/>
            <person name="Liu J."/>
            <person name="Wang Z."/>
            <person name="Sha Y."/>
            <person name="Zhang B."/>
            <person name="Wu H."/>
            <person name="Tang D."/>
            <person name="Shen Q."/>
            <person name="Xue P."/>
            <person name="Zou S."/>
            <person name="Wang X."/>
            <person name="Liu X."/>
            <person name="Wang F."/>
            <person name="Yang Y."/>
            <person name="An X."/>
            <person name="Dong Z."/>
            <person name="Zhang K."/>
            <person name="Zhang X."/>
            <person name="Luo M.C."/>
            <person name="Dvorak J."/>
            <person name="Tong Y."/>
            <person name="Wang J."/>
            <person name="Yang H."/>
            <person name="Li Z."/>
            <person name="Wang D."/>
            <person name="Zhang A."/>
            <person name="Wang J."/>
        </authorList>
    </citation>
    <scope>NUCLEOTIDE SEQUENCE</scope>
    <source>
        <strain evidence="3">cv. G1812</strain>
    </source>
</reference>
<sequence>MGLAKVLCVLNLLFHQSPWILLLLVFQCSNLPALYDNPSVSLPTQANEQELVYHSCFFIFTYNFVVIQKDGHLTLLVDVVKVLLDHDPSLGKMFAESKCDSSDLRQLEATSR</sequence>
<feature type="chain" id="PRO_5035759118" evidence="1">
    <location>
        <begin position="34"/>
        <end position="112"/>
    </location>
</feature>
<name>A0A8R7PT12_TRIUA</name>
<evidence type="ECO:0000256" key="1">
    <source>
        <dbReference type="SAM" id="SignalP"/>
    </source>
</evidence>
<reference evidence="2" key="2">
    <citation type="submission" date="2018-03" db="EMBL/GenBank/DDBJ databases">
        <title>The Triticum urartu genome reveals the dynamic nature of wheat genome evolution.</title>
        <authorList>
            <person name="Ling H."/>
            <person name="Ma B."/>
            <person name="Shi X."/>
            <person name="Liu H."/>
            <person name="Dong L."/>
            <person name="Sun H."/>
            <person name="Cao Y."/>
            <person name="Gao Q."/>
            <person name="Zheng S."/>
            <person name="Li Y."/>
            <person name="Yu Y."/>
            <person name="Du H."/>
            <person name="Qi M."/>
            <person name="Li Y."/>
            <person name="Yu H."/>
            <person name="Cui Y."/>
            <person name="Wang N."/>
            <person name="Chen C."/>
            <person name="Wu H."/>
            <person name="Zhao Y."/>
            <person name="Zhang J."/>
            <person name="Li Y."/>
            <person name="Zhou W."/>
            <person name="Zhang B."/>
            <person name="Hu W."/>
            <person name="Eijk M."/>
            <person name="Tang J."/>
            <person name="Witsenboer H."/>
            <person name="Zhao S."/>
            <person name="Li Z."/>
            <person name="Zhang A."/>
            <person name="Wang D."/>
            <person name="Liang C."/>
        </authorList>
    </citation>
    <scope>NUCLEOTIDE SEQUENCE [LARGE SCALE GENOMIC DNA]</scope>
    <source>
        <strain evidence="2">cv. G1812</strain>
    </source>
</reference>
<keyword evidence="1" id="KW-0732">Signal</keyword>
<feature type="signal peptide" evidence="1">
    <location>
        <begin position="1"/>
        <end position="33"/>
    </location>
</feature>
<dbReference type="AlphaFoldDB" id="A0A8R7PT12"/>